<gene>
    <name evidence="4" type="ORF">OSTQU699_LOCUS9399</name>
</gene>
<dbReference type="OrthoDB" id="194358at2759"/>
<dbReference type="InterPro" id="IPR002110">
    <property type="entry name" value="Ankyrin_rpt"/>
</dbReference>
<dbReference type="EMBL" id="CAJHUC010002607">
    <property type="protein sequence ID" value="CAD7704042.1"/>
    <property type="molecule type" value="Genomic_DNA"/>
</dbReference>
<proteinExistence type="predicted"/>
<dbReference type="PROSITE" id="PS50088">
    <property type="entry name" value="ANK_REPEAT"/>
    <property type="match status" value="2"/>
</dbReference>
<reference evidence="4" key="1">
    <citation type="submission" date="2020-12" db="EMBL/GenBank/DDBJ databases">
        <authorList>
            <person name="Iha C."/>
        </authorList>
    </citation>
    <scope>NUCLEOTIDE SEQUENCE</scope>
</reference>
<dbReference type="PANTHER" id="PTHR24171">
    <property type="entry name" value="ANKYRIN REPEAT DOMAIN-CONTAINING PROTEIN 39-RELATED"/>
    <property type="match status" value="1"/>
</dbReference>
<dbReference type="SUPFAM" id="SSF48403">
    <property type="entry name" value="Ankyrin repeat"/>
    <property type="match status" value="1"/>
</dbReference>
<dbReference type="Pfam" id="PF12796">
    <property type="entry name" value="Ank_2"/>
    <property type="match status" value="1"/>
</dbReference>
<evidence type="ECO:0000313" key="5">
    <source>
        <dbReference type="Proteomes" id="UP000708148"/>
    </source>
</evidence>
<dbReference type="SMART" id="SM00248">
    <property type="entry name" value="ANK"/>
    <property type="match status" value="2"/>
</dbReference>
<evidence type="ECO:0000256" key="1">
    <source>
        <dbReference type="ARBA" id="ARBA00022737"/>
    </source>
</evidence>
<feature type="repeat" description="ANK" evidence="3">
    <location>
        <begin position="1"/>
        <end position="37"/>
    </location>
</feature>
<evidence type="ECO:0008006" key="6">
    <source>
        <dbReference type="Google" id="ProtNLM"/>
    </source>
</evidence>
<organism evidence="4 5">
    <name type="scientific">Ostreobium quekettii</name>
    <dbReference type="NCBI Taxonomy" id="121088"/>
    <lineage>
        <taxon>Eukaryota</taxon>
        <taxon>Viridiplantae</taxon>
        <taxon>Chlorophyta</taxon>
        <taxon>core chlorophytes</taxon>
        <taxon>Ulvophyceae</taxon>
        <taxon>TCBD clade</taxon>
        <taxon>Bryopsidales</taxon>
        <taxon>Ostreobineae</taxon>
        <taxon>Ostreobiaceae</taxon>
        <taxon>Ostreobium</taxon>
    </lineage>
</organism>
<dbReference type="InterPro" id="IPR036770">
    <property type="entry name" value="Ankyrin_rpt-contain_sf"/>
</dbReference>
<dbReference type="GO" id="GO:0004842">
    <property type="term" value="F:ubiquitin-protein transferase activity"/>
    <property type="evidence" value="ECO:0007669"/>
    <property type="project" value="TreeGrafter"/>
</dbReference>
<evidence type="ECO:0000256" key="2">
    <source>
        <dbReference type="ARBA" id="ARBA00023043"/>
    </source>
</evidence>
<dbReference type="PROSITE" id="PS50297">
    <property type="entry name" value="ANK_REP_REGION"/>
    <property type="match status" value="2"/>
</dbReference>
<dbReference type="GO" id="GO:0085020">
    <property type="term" value="P:protein K6-linked ubiquitination"/>
    <property type="evidence" value="ECO:0007669"/>
    <property type="project" value="TreeGrafter"/>
</dbReference>
<comment type="caution">
    <text evidence="4">The sequence shown here is derived from an EMBL/GenBank/DDBJ whole genome shotgun (WGS) entry which is preliminary data.</text>
</comment>
<dbReference type="Proteomes" id="UP000708148">
    <property type="component" value="Unassembled WGS sequence"/>
</dbReference>
<sequence>AGETPLMQACMVDNDARAEEIVKILLDHGADVVGADKNGLTALIGAAEKGHSSAAALLLEKGAMVDQANKVRQRCLSSSSTGPAYVHVLVFCPEPEHWHCCLLRNCIQLVEPRC</sequence>
<name>A0A8S1JA35_9CHLO</name>
<accession>A0A8S1JA35</accession>
<feature type="repeat" description="ANK" evidence="3">
    <location>
        <begin position="38"/>
        <end position="70"/>
    </location>
</feature>
<dbReference type="AlphaFoldDB" id="A0A8S1JA35"/>
<dbReference type="Gene3D" id="1.25.40.20">
    <property type="entry name" value="Ankyrin repeat-containing domain"/>
    <property type="match status" value="1"/>
</dbReference>
<evidence type="ECO:0000313" key="4">
    <source>
        <dbReference type="EMBL" id="CAD7704042.1"/>
    </source>
</evidence>
<keyword evidence="1" id="KW-0677">Repeat</keyword>
<protein>
    <recommendedName>
        <fullName evidence="6">Ankyrin repeat protein</fullName>
    </recommendedName>
</protein>
<evidence type="ECO:0000256" key="3">
    <source>
        <dbReference type="PROSITE-ProRule" id="PRU00023"/>
    </source>
</evidence>
<keyword evidence="2 3" id="KW-0040">ANK repeat</keyword>
<keyword evidence="5" id="KW-1185">Reference proteome</keyword>
<feature type="non-terminal residue" evidence="4">
    <location>
        <position position="1"/>
    </location>
</feature>
<dbReference type="PANTHER" id="PTHR24171:SF8">
    <property type="entry name" value="BRCA1-ASSOCIATED RING DOMAIN PROTEIN 1"/>
    <property type="match status" value="1"/>
</dbReference>